<reference evidence="2" key="1">
    <citation type="submission" date="2021-06" db="EMBL/GenBank/DDBJ databases">
        <title>Comparative genomics, transcriptomics and evolutionary studies reveal genomic signatures of adaptation to plant cell wall in hemibiotrophic fungi.</title>
        <authorList>
            <consortium name="DOE Joint Genome Institute"/>
            <person name="Baroncelli R."/>
            <person name="Diaz J.F."/>
            <person name="Benocci T."/>
            <person name="Peng M."/>
            <person name="Battaglia E."/>
            <person name="Haridas S."/>
            <person name="Andreopoulos W."/>
            <person name="Labutti K."/>
            <person name="Pangilinan J."/>
            <person name="Floch G.L."/>
            <person name="Makela M.R."/>
            <person name="Henrissat B."/>
            <person name="Grigoriev I.V."/>
            <person name="Crouch J.A."/>
            <person name="De Vries R.P."/>
            <person name="Sukno S.A."/>
            <person name="Thon M.R."/>
        </authorList>
    </citation>
    <scope>NUCLEOTIDE SEQUENCE</scope>
    <source>
        <strain evidence="2">CBS 125086</strain>
    </source>
</reference>
<accession>A0AAD8UVZ9</accession>
<keyword evidence="3" id="KW-1185">Reference proteome</keyword>
<dbReference type="RefSeq" id="XP_060406692.1">
    <property type="nucleotide sequence ID" value="XM_060559557.1"/>
</dbReference>
<dbReference type="EMBL" id="JAHLJV010000287">
    <property type="protein sequence ID" value="KAK1561512.1"/>
    <property type="molecule type" value="Genomic_DNA"/>
</dbReference>
<evidence type="ECO:0008006" key="4">
    <source>
        <dbReference type="Google" id="ProtNLM"/>
    </source>
</evidence>
<proteinExistence type="predicted"/>
<keyword evidence="1" id="KW-0732">Signal</keyword>
<gene>
    <name evidence="2" type="ORF">LY79DRAFT_574145</name>
</gene>
<dbReference type="Proteomes" id="UP001230504">
    <property type="component" value="Unassembled WGS sequence"/>
</dbReference>
<organism evidence="2 3">
    <name type="scientific">Colletotrichum navitas</name>
    <dbReference type="NCBI Taxonomy" id="681940"/>
    <lineage>
        <taxon>Eukaryota</taxon>
        <taxon>Fungi</taxon>
        <taxon>Dikarya</taxon>
        <taxon>Ascomycota</taxon>
        <taxon>Pezizomycotina</taxon>
        <taxon>Sordariomycetes</taxon>
        <taxon>Hypocreomycetidae</taxon>
        <taxon>Glomerellales</taxon>
        <taxon>Glomerellaceae</taxon>
        <taxon>Colletotrichum</taxon>
        <taxon>Colletotrichum graminicola species complex</taxon>
    </lineage>
</organism>
<evidence type="ECO:0000313" key="2">
    <source>
        <dbReference type="EMBL" id="KAK1561512.1"/>
    </source>
</evidence>
<protein>
    <recommendedName>
        <fullName evidence="4">Secreted protein</fullName>
    </recommendedName>
</protein>
<dbReference type="AlphaFoldDB" id="A0AAD8UVZ9"/>
<evidence type="ECO:0000313" key="3">
    <source>
        <dbReference type="Proteomes" id="UP001230504"/>
    </source>
</evidence>
<feature type="chain" id="PRO_5042026198" description="Secreted protein" evidence="1">
    <location>
        <begin position="19"/>
        <end position="70"/>
    </location>
</feature>
<feature type="signal peptide" evidence="1">
    <location>
        <begin position="1"/>
        <end position="18"/>
    </location>
</feature>
<name>A0AAD8UVZ9_9PEZI</name>
<comment type="caution">
    <text evidence="2">The sequence shown here is derived from an EMBL/GenBank/DDBJ whole genome shotgun (WGS) entry which is preliminary data.</text>
</comment>
<evidence type="ECO:0000256" key="1">
    <source>
        <dbReference type="SAM" id="SignalP"/>
    </source>
</evidence>
<dbReference type="GeneID" id="85443797"/>
<sequence length="70" mass="7698">MQAGVGFILSLGLLYILRFDCDRRGVRSTTMCFRVIGRTSRVSGNCISINSLIRTSTGLGLPQVPSIFFQ</sequence>